<dbReference type="PANTHER" id="PTHR23130:SF171">
    <property type="entry name" value="OS01G0895300 PROTEIN"/>
    <property type="match status" value="1"/>
</dbReference>
<dbReference type="AlphaFoldDB" id="A0A4P9W160"/>
<dbReference type="CDD" id="cd08760">
    <property type="entry name" value="Cyt_b561_FRRS1_like"/>
    <property type="match status" value="1"/>
</dbReference>
<evidence type="ECO:0000313" key="9">
    <source>
        <dbReference type="EMBL" id="RKO85372.1"/>
    </source>
</evidence>
<feature type="transmembrane region" description="Helical" evidence="7">
    <location>
        <begin position="174"/>
        <end position="200"/>
    </location>
</feature>
<proteinExistence type="predicted"/>
<comment type="subcellular location">
    <subcellularLocation>
        <location evidence="1">Membrane</location>
    </subcellularLocation>
</comment>
<dbReference type="Gene3D" id="1.20.120.1770">
    <property type="match status" value="1"/>
</dbReference>
<keyword evidence="5 7" id="KW-1133">Transmembrane helix</keyword>
<evidence type="ECO:0000256" key="2">
    <source>
        <dbReference type="ARBA" id="ARBA00022448"/>
    </source>
</evidence>
<feature type="transmembrane region" description="Helical" evidence="7">
    <location>
        <begin position="206"/>
        <end position="228"/>
    </location>
</feature>
<feature type="transmembrane region" description="Helical" evidence="7">
    <location>
        <begin position="240"/>
        <end position="262"/>
    </location>
</feature>
<evidence type="ECO:0000256" key="6">
    <source>
        <dbReference type="ARBA" id="ARBA00023136"/>
    </source>
</evidence>
<evidence type="ECO:0000256" key="3">
    <source>
        <dbReference type="ARBA" id="ARBA00022692"/>
    </source>
</evidence>
<organism evidence="9 10">
    <name type="scientific">Blyttiomyces helicus</name>
    <dbReference type="NCBI Taxonomy" id="388810"/>
    <lineage>
        <taxon>Eukaryota</taxon>
        <taxon>Fungi</taxon>
        <taxon>Fungi incertae sedis</taxon>
        <taxon>Chytridiomycota</taxon>
        <taxon>Chytridiomycota incertae sedis</taxon>
        <taxon>Chytridiomycetes</taxon>
        <taxon>Chytridiomycetes incertae sedis</taxon>
        <taxon>Blyttiomyces</taxon>
    </lineage>
</organism>
<feature type="transmembrane region" description="Helical" evidence="7">
    <location>
        <begin position="282"/>
        <end position="303"/>
    </location>
</feature>
<dbReference type="EMBL" id="KZ999146">
    <property type="protein sequence ID" value="RKO85372.1"/>
    <property type="molecule type" value="Genomic_DNA"/>
</dbReference>
<keyword evidence="6 7" id="KW-0472">Membrane</keyword>
<evidence type="ECO:0000256" key="4">
    <source>
        <dbReference type="ARBA" id="ARBA00022982"/>
    </source>
</evidence>
<keyword evidence="4" id="KW-0249">Electron transport</keyword>
<evidence type="ECO:0000256" key="5">
    <source>
        <dbReference type="ARBA" id="ARBA00022989"/>
    </source>
</evidence>
<dbReference type="Pfam" id="PF03188">
    <property type="entry name" value="Cytochrom_B561"/>
    <property type="match status" value="1"/>
</dbReference>
<sequence>MGIGFGASMVRNSEFNVCHMKVLPIDGGPGGIRAHEHFSQPKYAPPDHYYGGPAAIPIGGKYTNGQLFCTFTRKTHPNTTVHTTLNANSLTDMIWAFNPRSNLNYRGDWFTYHGSNHRGALTAILGEGVIAYRTPVSVTNKIIHGSGMAFVWFLLFPVSVFYARYMRSTSGWIVVHVIAQVSGTIAIISFLILILMTVVYLDRPHAQLGIFIICGVLIQLTLGMFNALRLSNETVARVAGAVRATHNLFGASLLVLATAQVYLGLDTLNPTVEPQIAGLWGLYWGLVGFWAIVFAATEVYFYLRVRRKDYGVGKVTKISTGMFGDALGANSKEKYVAAVQVVDIMPATLDANEKVRSFTWKSLHEAIVDG</sequence>
<dbReference type="GO" id="GO:0016020">
    <property type="term" value="C:membrane"/>
    <property type="evidence" value="ECO:0007669"/>
    <property type="project" value="UniProtKB-SubCell"/>
</dbReference>
<dbReference type="InterPro" id="IPR006593">
    <property type="entry name" value="Cyt_b561/ferric_Rdtase_TM"/>
</dbReference>
<feature type="transmembrane region" description="Helical" evidence="7">
    <location>
        <begin position="142"/>
        <end position="162"/>
    </location>
</feature>
<evidence type="ECO:0000256" key="7">
    <source>
        <dbReference type="SAM" id="Phobius"/>
    </source>
</evidence>
<dbReference type="OrthoDB" id="823504at2759"/>
<reference evidence="10" key="1">
    <citation type="journal article" date="2018" name="Nat. Microbiol.">
        <title>Leveraging single-cell genomics to expand the fungal tree of life.</title>
        <authorList>
            <person name="Ahrendt S.R."/>
            <person name="Quandt C.A."/>
            <person name="Ciobanu D."/>
            <person name="Clum A."/>
            <person name="Salamov A."/>
            <person name="Andreopoulos B."/>
            <person name="Cheng J.F."/>
            <person name="Woyke T."/>
            <person name="Pelin A."/>
            <person name="Henrissat B."/>
            <person name="Reynolds N.K."/>
            <person name="Benny G.L."/>
            <person name="Smith M.E."/>
            <person name="James T.Y."/>
            <person name="Grigoriev I.V."/>
        </authorList>
    </citation>
    <scope>NUCLEOTIDE SEQUENCE [LARGE SCALE GENOMIC DNA]</scope>
</reference>
<name>A0A4P9W160_9FUNG</name>
<evidence type="ECO:0000313" key="10">
    <source>
        <dbReference type="Proteomes" id="UP000269721"/>
    </source>
</evidence>
<dbReference type="Proteomes" id="UP000269721">
    <property type="component" value="Unassembled WGS sequence"/>
</dbReference>
<evidence type="ECO:0000259" key="8">
    <source>
        <dbReference type="PROSITE" id="PS50939"/>
    </source>
</evidence>
<keyword evidence="10" id="KW-1185">Reference proteome</keyword>
<keyword evidence="2" id="KW-0813">Transport</keyword>
<accession>A0A4P9W160</accession>
<dbReference type="PROSITE" id="PS50939">
    <property type="entry name" value="CYTOCHROME_B561"/>
    <property type="match status" value="1"/>
</dbReference>
<keyword evidence="3 7" id="KW-0812">Transmembrane</keyword>
<evidence type="ECO:0000256" key="1">
    <source>
        <dbReference type="ARBA" id="ARBA00004370"/>
    </source>
</evidence>
<feature type="domain" description="Cytochrome b561" evidence="8">
    <location>
        <begin position="106"/>
        <end position="303"/>
    </location>
</feature>
<protein>
    <recommendedName>
        <fullName evidence="8">Cytochrome b561 domain-containing protein</fullName>
    </recommendedName>
</protein>
<gene>
    <name evidence="9" type="ORF">BDK51DRAFT_38483</name>
</gene>
<dbReference type="PANTHER" id="PTHR23130">
    <property type="entry name" value="CYTOCHROME B561 AND DOMON DOMAIN-CONTAINING PROTEIN"/>
    <property type="match status" value="1"/>
</dbReference>